<dbReference type="OrthoDB" id="3592703at2759"/>
<dbReference type="GO" id="GO:0005739">
    <property type="term" value="C:mitochondrion"/>
    <property type="evidence" value="ECO:0007669"/>
    <property type="project" value="TreeGrafter"/>
</dbReference>
<organism evidence="2 3">
    <name type="scientific">Blastocystis sp. subtype 1 (strain ATCC 50177 / NandII)</name>
    <dbReference type="NCBI Taxonomy" id="478820"/>
    <lineage>
        <taxon>Eukaryota</taxon>
        <taxon>Sar</taxon>
        <taxon>Stramenopiles</taxon>
        <taxon>Bigyra</taxon>
        <taxon>Opalozoa</taxon>
        <taxon>Opalinata</taxon>
        <taxon>Blastocystidae</taxon>
        <taxon>Blastocystis</taxon>
    </lineage>
</organism>
<dbReference type="GO" id="GO:0019171">
    <property type="term" value="F:(3R)-hydroxyacyl-[acyl-carrier-protein] dehydratase activity"/>
    <property type="evidence" value="ECO:0007669"/>
    <property type="project" value="TreeGrafter"/>
</dbReference>
<dbReference type="EMBL" id="LXWW01000054">
    <property type="protein sequence ID" value="OAO16884.1"/>
    <property type="molecule type" value="Genomic_DNA"/>
</dbReference>
<dbReference type="PANTHER" id="PTHR43437:SF3">
    <property type="entry name" value="HYDROXYACYL-THIOESTER DEHYDRATASE TYPE 2, MITOCHONDRIAL"/>
    <property type="match status" value="1"/>
</dbReference>
<reference evidence="2 3" key="1">
    <citation type="submission" date="2016-05" db="EMBL/GenBank/DDBJ databases">
        <title>Nuclear genome of Blastocystis sp. subtype 1 NandII.</title>
        <authorList>
            <person name="Gentekaki E."/>
            <person name="Curtis B."/>
            <person name="Stairs C."/>
            <person name="Eme L."/>
            <person name="Herman E."/>
            <person name="Klimes V."/>
            <person name="Arias M.C."/>
            <person name="Elias M."/>
            <person name="Hilliou F."/>
            <person name="Klute M."/>
            <person name="Malik S.-B."/>
            <person name="Pightling A."/>
            <person name="Rachubinski R."/>
            <person name="Salas D."/>
            <person name="Schlacht A."/>
            <person name="Suga H."/>
            <person name="Archibald J."/>
            <person name="Ball S.G."/>
            <person name="Clark G."/>
            <person name="Dacks J."/>
            <person name="Van Der Giezen M."/>
            <person name="Tsaousis A."/>
            <person name="Roger A."/>
        </authorList>
    </citation>
    <scope>NUCLEOTIDE SEQUENCE [LARGE SCALE GENOMIC DNA]</scope>
    <source>
        <strain evidence="3">ATCC 50177 / NandII</strain>
    </source>
</reference>
<dbReference type="InterPro" id="IPR050965">
    <property type="entry name" value="UPF0336/Enoyl-CoA_hydratase"/>
</dbReference>
<dbReference type="SUPFAM" id="SSF54637">
    <property type="entry name" value="Thioesterase/thiol ester dehydrase-isomerase"/>
    <property type="match status" value="1"/>
</dbReference>
<proteinExistence type="predicted"/>
<dbReference type="PANTHER" id="PTHR43437">
    <property type="entry name" value="HYDROXYACYL-THIOESTER DEHYDRATASE TYPE 2, MITOCHONDRIAL-RELATED"/>
    <property type="match status" value="1"/>
</dbReference>
<dbReference type="AlphaFoldDB" id="A0A196SLV4"/>
<dbReference type="Pfam" id="PF01575">
    <property type="entry name" value="MaoC_dehydratas"/>
    <property type="match status" value="1"/>
</dbReference>
<name>A0A196SLV4_BLAHN</name>
<feature type="domain" description="MaoC-like" evidence="1">
    <location>
        <begin position="41"/>
        <end position="132"/>
    </location>
</feature>
<keyword evidence="3" id="KW-1185">Reference proteome</keyword>
<accession>A0A196SLV4</accession>
<dbReference type="Gene3D" id="3.10.129.10">
    <property type="entry name" value="Hotdog Thioesterase"/>
    <property type="match status" value="1"/>
</dbReference>
<evidence type="ECO:0000313" key="3">
    <source>
        <dbReference type="Proteomes" id="UP000078348"/>
    </source>
</evidence>
<dbReference type="InterPro" id="IPR029069">
    <property type="entry name" value="HotDog_dom_sf"/>
</dbReference>
<gene>
    <name evidence="2" type="ORF">AV274_1327</name>
</gene>
<evidence type="ECO:0000259" key="1">
    <source>
        <dbReference type="Pfam" id="PF01575"/>
    </source>
</evidence>
<dbReference type="STRING" id="478820.A0A196SLV4"/>
<evidence type="ECO:0000313" key="2">
    <source>
        <dbReference type="EMBL" id="OAO16884.1"/>
    </source>
</evidence>
<protein>
    <submittedName>
        <fullName evidence="2">Enoyl-CoA hydratase</fullName>
    </submittedName>
</protein>
<dbReference type="GO" id="GO:0006633">
    <property type="term" value="P:fatty acid biosynthetic process"/>
    <property type="evidence" value="ECO:0007669"/>
    <property type="project" value="TreeGrafter"/>
</dbReference>
<sequence>MQRVLLLRKLHTLPGCSGTIMQNLHGEPIQLSVGDYLLWKRHITQQIISDYANVTCDRNPIHTEQAKQPIAHGMLLGSMFSAMIGTTLPGVKYLKQTLTFPKSVPANTTVMAKVTVKRVFPSKRIVVLTTKVEDERKPYVKEKPLY</sequence>
<dbReference type="InterPro" id="IPR002539">
    <property type="entry name" value="MaoC-like_dom"/>
</dbReference>
<comment type="caution">
    <text evidence="2">The sequence shown here is derived from an EMBL/GenBank/DDBJ whole genome shotgun (WGS) entry which is preliminary data.</text>
</comment>
<dbReference type="Proteomes" id="UP000078348">
    <property type="component" value="Unassembled WGS sequence"/>
</dbReference>